<accession>A0A024SBR4</accession>
<sequence>MAPLAIRADAWDRRGAFGCLWQQANSNHDQSSNSMGCLVIWRRPLGWRERAAYLPTSPSPLWAARQLRQSLTWRAFLELELS</sequence>
<gene>
    <name evidence="1" type="ORF">M419DRAFT_122817</name>
</gene>
<dbReference type="HOGENOM" id="CLU_2559943_0_0_1"/>
<dbReference type="AlphaFoldDB" id="A0A024SBR4"/>
<evidence type="ECO:0000313" key="2">
    <source>
        <dbReference type="Proteomes" id="UP000024376"/>
    </source>
</evidence>
<organism evidence="1 2">
    <name type="scientific">Hypocrea jecorina (strain ATCC 56765 / BCRC 32924 / NRRL 11460 / Rut C-30)</name>
    <name type="common">Trichoderma reesei</name>
    <dbReference type="NCBI Taxonomy" id="1344414"/>
    <lineage>
        <taxon>Eukaryota</taxon>
        <taxon>Fungi</taxon>
        <taxon>Dikarya</taxon>
        <taxon>Ascomycota</taxon>
        <taxon>Pezizomycotina</taxon>
        <taxon>Sordariomycetes</taxon>
        <taxon>Hypocreomycetidae</taxon>
        <taxon>Hypocreales</taxon>
        <taxon>Hypocreaceae</taxon>
        <taxon>Trichoderma</taxon>
    </lineage>
</organism>
<proteinExistence type="predicted"/>
<dbReference type="Proteomes" id="UP000024376">
    <property type="component" value="Unassembled WGS sequence"/>
</dbReference>
<reference evidence="2" key="1">
    <citation type="journal article" date="2013" name="Ind. Biotechnol.">
        <title>Comparative genomics analysis of Trichoderma reesei strains.</title>
        <authorList>
            <person name="Koike H."/>
            <person name="Aerts A."/>
            <person name="LaButti K."/>
            <person name="Grigoriev I.V."/>
            <person name="Baker S.E."/>
        </authorList>
    </citation>
    <scope>NUCLEOTIDE SEQUENCE [LARGE SCALE GENOMIC DNA]</scope>
    <source>
        <strain evidence="2">ATCC 56765 / BCRC 32924 / NRRL 11460 / Rut C-30</strain>
    </source>
</reference>
<dbReference type="KEGG" id="trr:M419DRAFT_122817"/>
<dbReference type="EMBL" id="KI911144">
    <property type="protein sequence ID" value="ETS02779.1"/>
    <property type="molecule type" value="Genomic_DNA"/>
</dbReference>
<name>A0A024SBR4_HYPJR</name>
<evidence type="ECO:0000313" key="1">
    <source>
        <dbReference type="EMBL" id="ETS02779.1"/>
    </source>
</evidence>
<protein>
    <submittedName>
        <fullName evidence="1">Uncharacterized protein</fullName>
    </submittedName>
</protein>